<dbReference type="GO" id="GO:0061513">
    <property type="term" value="F:glucose 6-phosphate:phosphate antiporter activity"/>
    <property type="evidence" value="ECO:0007669"/>
    <property type="project" value="TreeGrafter"/>
</dbReference>
<evidence type="ECO:0000256" key="2">
    <source>
        <dbReference type="ARBA" id="ARBA00022692"/>
    </source>
</evidence>
<feature type="transmembrane region" description="Helical" evidence="5">
    <location>
        <begin position="285"/>
        <end position="305"/>
    </location>
</feature>
<proteinExistence type="predicted"/>
<feature type="transmembrane region" description="Helical" evidence="5">
    <location>
        <begin position="137"/>
        <end position="161"/>
    </location>
</feature>
<keyword evidence="4 5" id="KW-0472">Membrane</keyword>
<reference evidence="7 8" key="1">
    <citation type="submission" date="2008-05" db="EMBL/GenBank/DDBJ databases">
        <title>Complete sequence of chromosome of Geobacter lovleyi SZ.</title>
        <authorList>
            <consortium name="US DOE Joint Genome Institute"/>
            <person name="Lucas S."/>
            <person name="Copeland A."/>
            <person name="Lapidus A."/>
            <person name="Glavina del Rio T."/>
            <person name="Dalin E."/>
            <person name="Tice H."/>
            <person name="Bruce D."/>
            <person name="Goodwin L."/>
            <person name="Pitluck S."/>
            <person name="Chertkov O."/>
            <person name="Meincke L."/>
            <person name="Brettin T."/>
            <person name="Detter J.C."/>
            <person name="Han C."/>
            <person name="Tapia R."/>
            <person name="Kuske C.R."/>
            <person name="Schmutz J."/>
            <person name="Larimer F."/>
            <person name="Land M."/>
            <person name="Hauser L."/>
            <person name="Kyrpides N."/>
            <person name="Mikhailova N."/>
            <person name="Sung Y."/>
            <person name="Fletcher K.E."/>
            <person name="Ritalahti K.M."/>
            <person name="Loeffler F.E."/>
            <person name="Richardson P."/>
        </authorList>
    </citation>
    <scope>NUCLEOTIDE SEQUENCE [LARGE SCALE GENOMIC DNA]</scope>
    <source>
        <strain evidence="8">ATCC BAA-1151 / DSM 17278 / SZ</strain>
    </source>
</reference>
<keyword evidence="3 5" id="KW-1133">Transmembrane helix</keyword>
<keyword evidence="2 5" id="KW-0812">Transmembrane</keyword>
<evidence type="ECO:0000313" key="7">
    <source>
        <dbReference type="EMBL" id="ACD94628.1"/>
    </source>
</evidence>
<dbReference type="GO" id="GO:0012505">
    <property type="term" value="C:endomembrane system"/>
    <property type="evidence" value="ECO:0007669"/>
    <property type="project" value="UniProtKB-SubCell"/>
</dbReference>
<accession>B3E5F7</accession>
<feature type="transmembrane region" description="Helical" evidence="5">
    <location>
        <begin position="12"/>
        <end position="31"/>
    </location>
</feature>
<dbReference type="PANTHER" id="PTHR43826:SF3">
    <property type="entry name" value="GLUCOSE-6-PHOSPHATE EXCHANGER SLC37A4"/>
    <property type="match status" value="1"/>
</dbReference>
<dbReference type="Proteomes" id="UP000002420">
    <property type="component" value="Chromosome"/>
</dbReference>
<feature type="transmembrane region" description="Helical" evidence="5">
    <location>
        <begin position="51"/>
        <end position="71"/>
    </location>
</feature>
<feature type="transmembrane region" description="Helical" evidence="5">
    <location>
        <begin position="223"/>
        <end position="245"/>
    </location>
</feature>
<dbReference type="eggNOG" id="COG2814">
    <property type="taxonomic scope" value="Bacteria"/>
</dbReference>
<evidence type="ECO:0000259" key="6">
    <source>
        <dbReference type="PROSITE" id="PS50850"/>
    </source>
</evidence>
<feature type="transmembrane region" description="Helical" evidence="5">
    <location>
        <begin position="311"/>
        <end position="331"/>
    </location>
</feature>
<feature type="transmembrane region" description="Helical" evidence="5">
    <location>
        <begin position="102"/>
        <end position="125"/>
    </location>
</feature>
<evidence type="ECO:0000256" key="4">
    <source>
        <dbReference type="ARBA" id="ARBA00023136"/>
    </source>
</evidence>
<dbReference type="STRING" id="398767.Glov_0905"/>
<dbReference type="SUPFAM" id="SSF103473">
    <property type="entry name" value="MFS general substrate transporter"/>
    <property type="match status" value="1"/>
</dbReference>
<keyword evidence="8" id="KW-1185">Reference proteome</keyword>
<name>B3E5F7_TRIL1</name>
<dbReference type="AlphaFoldDB" id="B3E5F7"/>
<evidence type="ECO:0000313" key="8">
    <source>
        <dbReference type="Proteomes" id="UP000002420"/>
    </source>
</evidence>
<dbReference type="GO" id="GO:0035435">
    <property type="term" value="P:phosphate ion transmembrane transport"/>
    <property type="evidence" value="ECO:0007669"/>
    <property type="project" value="TreeGrafter"/>
</dbReference>
<dbReference type="Gene3D" id="1.20.1250.20">
    <property type="entry name" value="MFS general substrate transporter like domains"/>
    <property type="match status" value="2"/>
</dbReference>
<dbReference type="InterPro" id="IPR020846">
    <property type="entry name" value="MFS_dom"/>
</dbReference>
<feature type="transmembrane region" description="Helical" evidence="5">
    <location>
        <begin position="78"/>
        <end position="96"/>
    </location>
</feature>
<dbReference type="InterPro" id="IPR036259">
    <property type="entry name" value="MFS_trans_sf"/>
</dbReference>
<sequence length="368" mass="39026">MGINSLSGRAIAVLAACIFTAFAAFSIRYSYGVLLPEMLSPLGMTKTQAGTIYASYFAINCLLSPVVGIISDRCNLRMLLTAFVVLMGTGTFLMQYATSVMQASACFALAGMGAAACWAPVMVIAQRWTGDSIRGTVLSLVDAGSSLGVMAAGTLVPLFVARSGWQSGWTFLGLMAVTAGAVNFICIRNRPPQVPDVLVTEKKCAILGSEPVISYRSLFSNRLFWIIALAYLFNGFAIIIPFTFLNTYACKELAMSYEAAGFLITLTGIGGLVGKLVLGPLSDTFGRVVIMLVCAVLVTMGALGMVCSTGAALQTVTFLFGVGYGACWGMYAACASDYFSKKLIGAILGTWSLYLGVNRHAILTHFRV</sequence>
<dbReference type="PANTHER" id="PTHR43826">
    <property type="entry name" value="GLUCOSE-6-PHOSPHATE EXCHANGER SLC37A4"/>
    <property type="match status" value="1"/>
</dbReference>
<evidence type="ECO:0000256" key="1">
    <source>
        <dbReference type="ARBA" id="ARBA00004127"/>
    </source>
</evidence>
<evidence type="ECO:0000256" key="3">
    <source>
        <dbReference type="ARBA" id="ARBA00022989"/>
    </source>
</evidence>
<feature type="transmembrane region" description="Helical" evidence="5">
    <location>
        <begin position="167"/>
        <end position="186"/>
    </location>
</feature>
<dbReference type="PROSITE" id="PS50850">
    <property type="entry name" value="MFS"/>
    <property type="match status" value="1"/>
</dbReference>
<feature type="domain" description="Major facilitator superfamily (MFS) profile" evidence="6">
    <location>
        <begin position="9"/>
        <end position="368"/>
    </location>
</feature>
<evidence type="ECO:0000256" key="5">
    <source>
        <dbReference type="SAM" id="Phobius"/>
    </source>
</evidence>
<dbReference type="InterPro" id="IPR011701">
    <property type="entry name" value="MFS"/>
</dbReference>
<protein>
    <submittedName>
        <fullName evidence="7">Major facilitator superfamily MFS_1</fullName>
    </submittedName>
</protein>
<dbReference type="KEGG" id="glo:Glov_0905"/>
<gene>
    <name evidence="7" type="ordered locus">Glov_0905</name>
</gene>
<dbReference type="InterPro" id="IPR051337">
    <property type="entry name" value="OPA_Antiporter"/>
</dbReference>
<organism evidence="7 8">
    <name type="scientific">Trichlorobacter lovleyi (strain ATCC BAA-1151 / DSM 17278 / SZ)</name>
    <name type="common">Geobacter lovleyi</name>
    <dbReference type="NCBI Taxonomy" id="398767"/>
    <lineage>
        <taxon>Bacteria</taxon>
        <taxon>Pseudomonadati</taxon>
        <taxon>Thermodesulfobacteriota</taxon>
        <taxon>Desulfuromonadia</taxon>
        <taxon>Geobacterales</taxon>
        <taxon>Geobacteraceae</taxon>
        <taxon>Trichlorobacter</taxon>
    </lineage>
</organism>
<dbReference type="EMBL" id="CP001089">
    <property type="protein sequence ID" value="ACD94628.1"/>
    <property type="molecule type" value="Genomic_DNA"/>
</dbReference>
<dbReference type="Pfam" id="PF07690">
    <property type="entry name" value="MFS_1"/>
    <property type="match status" value="1"/>
</dbReference>
<comment type="subcellular location">
    <subcellularLocation>
        <location evidence="1">Endomembrane system</location>
        <topology evidence="1">Multi-pass membrane protein</topology>
    </subcellularLocation>
</comment>
<dbReference type="HOGENOM" id="CLU_751761_0_0_7"/>
<feature type="transmembrane region" description="Helical" evidence="5">
    <location>
        <begin position="257"/>
        <end position="278"/>
    </location>
</feature>
<dbReference type="GO" id="GO:0016020">
    <property type="term" value="C:membrane"/>
    <property type="evidence" value="ECO:0007669"/>
    <property type="project" value="UniProtKB-ARBA"/>
</dbReference>